<protein>
    <submittedName>
        <fullName evidence="2">Gamma-glutamylcyclotransferase</fullName>
    </submittedName>
</protein>
<proteinExistence type="predicted"/>
<dbReference type="Pfam" id="PF06094">
    <property type="entry name" value="GGACT"/>
    <property type="match status" value="1"/>
</dbReference>
<evidence type="ECO:0000259" key="1">
    <source>
        <dbReference type="Pfam" id="PF06094"/>
    </source>
</evidence>
<gene>
    <name evidence="2" type="ORF">JI749_15515</name>
</gene>
<reference evidence="2 3" key="1">
    <citation type="submission" date="2021-01" db="EMBL/GenBank/DDBJ databases">
        <title>Genome seq and assembly of Devosia sp. G19.</title>
        <authorList>
            <person name="Chhetri G."/>
        </authorList>
    </citation>
    <scope>NUCLEOTIDE SEQUENCE [LARGE SCALE GENOMIC DNA]</scope>
    <source>
        <strain evidence="2 3">G19</strain>
    </source>
</reference>
<feature type="domain" description="Gamma-glutamylcyclotransferase AIG2-like" evidence="1">
    <location>
        <begin position="9"/>
        <end position="114"/>
    </location>
</feature>
<evidence type="ECO:0000313" key="2">
    <source>
        <dbReference type="EMBL" id="QQR35737.1"/>
    </source>
</evidence>
<sequence length="115" mass="12719">MPDDRSELLFSYGTLQLPEVQLAQFKRLLEGEDDAMPGFGQSMVEITDPEVLRKSGQRFHPIVIRTGDPADSVAGKVFAVTPAELDAADEYEVSDYKRELVTLASGRAAWVYVKA</sequence>
<dbReference type="InterPro" id="IPR013024">
    <property type="entry name" value="GGCT-like"/>
</dbReference>
<dbReference type="Gene3D" id="3.10.490.10">
    <property type="entry name" value="Gamma-glutamyl cyclotransferase-like"/>
    <property type="match status" value="1"/>
</dbReference>
<dbReference type="InterPro" id="IPR009288">
    <property type="entry name" value="AIG2-like_dom"/>
</dbReference>
<organism evidence="2 3">
    <name type="scientific">Devosia oryziradicis</name>
    <dbReference type="NCBI Taxonomy" id="2801335"/>
    <lineage>
        <taxon>Bacteria</taxon>
        <taxon>Pseudomonadati</taxon>
        <taxon>Pseudomonadota</taxon>
        <taxon>Alphaproteobacteria</taxon>
        <taxon>Hyphomicrobiales</taxon>
        <taxon>Devosiaceae</taxon>
        <taxon>Devosia</taxon>
    </lineage>
</organism>
<dbReference type="EMBL" id="CP068047">
    <property type="protein sequence ID" value="QQR35737.1"/>
    <property type="molecule type" value="Genomic_DNA"/>
</dbReference>
<evidence type="ECO:0000313" key="3">
    <source>
        <dbReference type="Proteomes" id="UP000595460"/>
    </source>
</evidence>
<dbReference type="SUPFAM" id="SSF110857">
    <property type="entry name" value="Gamma-glutamyl cyclotransferase-like"/>
    <property type="match status" value="1"/>
</dbReference>
<dbReference type="InterPro" id="IPR036568">
    <property type="entry name" value="GGCT-like_sf"/>
</dbReference>
<name>A0ABX7BUX9_9HYPH</name>
<dbReference type="CDD" id="cd06661">
    <property type="entry name" value="GGCT_like"/>
    <property type="match status" value="1"/>
</dbReference>
<accession>A0ABX7BUX9</accession>
<dbReference type="Proteomes" id="UP000595460">
    <property type="component" value="Chromosome"/>
</dbReference>
<dbReference type="RefSeq" id="WP_201655945.1">
    <property type="nucleotide sequence ID" value="NZ_CP068047.1"/>
</dbReference>
<keyword evidence="3" id="KW-1185">Reference proteome</keyword>